<dbReference type="AlphaFoldDB" id="A0AAD9R8Y0"/>
<dbReference type="SUPFAM" id="SSF56672">
    <property type="entry name" value="DNA/RNA polymerases"/>
    <property type="match status" value="1"/>
</dbReference>
<feature type="domain" description="Reverse transcriptase/retrotransposon-derived protein RNase H-like" evidence="1">
    <location>
        <begin position="35"/>
        <end position="115"/>
    </location>
</feature>
<dbReference type="PANTHER" id="PTHR33064:SF37">
    <property type="entry name" value="RIBONUCLEASE H"/>
    <property type="match status" value="1"/>
</dbReference>
<name>A0AAD9R8Y0_9HYME</name>
<dbReference type="Gene3D" id="3.30.70.270">
    <property type="match status" value="1"/>
</dbReference>
<reference evidence="2" key="2">
    <citation type="journal article" date="2023" name="Commun. Biol.">
        <title>Intrasexual cuticular hydrocarbon dimorphism in a wasp sheds light on hydrocarbon biosynthesis genes in Hymenoptera.</title>
        <authorList>
            <person name="Moris V.C."/>
            <person name="Podsiadlowski L."/>
            <person name="Martin S."/>
            <person name="Oeyen J.P."/>
            <person name="Donath A."/>
            <person name="Petersen M."/>
            <person name="Wilbrandt J."/>
            <person name="Misof B."/>
            <person name="Liedtke D."/>
            <person name="Thamm M."/>
            <person name="Scheiner R."/>
            <person name="Schmitt T."/>
            <person name="Niehuis O."/>
        </authorList>
    </citation>
    <scope>NUCLEOTIDE SEQUENCE</scope>
    <source>
        <strain evidence="2">GBR_01_08_01A</strain>
    </source>
</reference>
<organism evidence="2 3">
    <name type="scientific">Odynerus spinipes</name>
    <dbReference type="NCBI Taxonomy" id="1348599"/>
    <lineage>
        <taxon>Eukaryota</taxon>
        <taxon>Metazoa</taxon>
        <taxon>Ecdysozoa</taxon>
        <taxon>Arthropoda</taxon>
        <taxon>Hexapoda</taxon>
        <taxon>Insecta</taxon>
        <taxon>Pterygota</taxon>
        <taxon>Neoptera</taxon>
        <taxon>Endopterygota</taxon>
        <taxon>Hymenoptera</taxon>
        <taxon>Apocrita</taxon>
        <taxon>Aculeata</taxon>
        <taxon>Vespoidea</taxon>
        <taxon>Vespidae</taxon>
        <taxon>Eumeninae</taxon>
        <taxon>Odynerus</taxon>
    </lineage>
</organism>
<dbReference type="EMBL" id="JAIFRP010004453">
    <property type="protein sequence ID" value="KAK2575324.1"/>
    <property type="molecule type" value="Genomic_DNA"/>
</dbReference>
<gene>
    <name evidence="2" type="ORF">KPH14_000817</name>
</gene>
<evidence type="ECO:0000313" key="2">
    <source>
        <dbReference type="EMBL" id="KAK2575324.1"/>
    </source>
</evidence>
<dbReference type="InterPro" id="IPR043128">
    <property type="entry name" value="Rev_trsase/Diguanyl_cyclase"/>
</dbReference>
<dbReference type="Proteomes" id="UP001258017">
    <property type="component" value="Unassembled WGS sequence"/>
</dbReference>
<dbReference type="InterPro" id="IPR041577">
    <property type="entry name" value="RT_RNaseH_2"/>
</dbReference>
<accession>A0AAD9R8Y0</accession>
<evidence type="ECO:0000259" key="1">
    <source>
        <dbReference type="Pfam" id="PF17919"/>
    </source>
</evidence>
<dbReference type="PANTHER" id="PTHR33064">
    <property type="entry name" value="POL PROTEIN"/>
    <property type="match status" value="1"/>
</dbReference>
<reference evidence="2" key="1">
    <citation type="submission" date="2021-08" db="EMBL/GenBank/DDBJ databases">
        <authorList>
            <person name="Misof B."/>
            <person name="Oliver O."/>
            <person name="Podsiadlowski L."/>
            <person name="Donath A."/>
            <person name="Peters R."/>
            <person name="Mayer C."/>
            <person name="Rust J."/>
            <person name="Gunkel S."/>
            <person name="Lesny P."/>
            <person name="Martin S."/>
            <person name="Oeyen J.P."/>
            <person name="Petersen M."/>
            <person name="Panagiotis P."/>
            <person name="Wilbrandt J."/>
            <person name="Tanja T."/>
        </authorList>
    </citation>
    <scope>NUCLEOTIDE SEQUENCE</scope>
    <source>
        <strain evidence="2">GBR_01_08_01A</strain>
        <tissue evidence="2">Thorax + abdomen</tissue>
    </source>
</reference>
<dbReference type="InterPro" id="IPR051320">
    <property type="entry name" value="Viral_Replic_Matur_Polypro"/>
</dbReference>
<keyword evidence="3" id="KW-1185">Reference proteome</keyword>
<proteinExistence type="predicted"/>
<dbReference type="InterPro" id="IPR043502">
    <property type="entry name" value="DNA/RNA_pol_sf"/>
</dbReference>
<dbReference type="GO" id="GO:0071897">
    <property type="term" value="P:DNA biosynthetic process"/>
    <property type="evidence" value="ECO:0007669"/>
    <property type="project" value="UniProtKB-ARBA"/>
</dbReference>
<evidence type="ECO:0000313" key="3">
    <source>
        <dbReference type="Proteomes" id="UP001258017"/>
    </source>
</evidence>
<sequence>MNYYHRFIKDVAAQQAPLSTLLKGSRRNDKCIISWSEQTIKASEACKQGLANSALLAHPKDSVLLIISTDASDTAIGTSFEQSEEELCQPIAFFSRKLTPTQRRCSTYDLELLAI</sequence>
<comment type="caution">
    <text evidence="2">The sequence shown here is derived from an EMBL/GenBank/DDBJ whole genome shotgun (WGS) entry which is preliminary data.</text>
</comment>
<protein>
    <recommendedName>
        <fullName evidence="1">Reverse transcriptase/retrotransposon-derived protein RNase H-like domain-containing protein</fullName>
    </recommendedName>
</protein>
<dbReference type="Pfam" id="PF17919">
    <property type="entry name" value="RT_RNaseH_2"/>
    <property type="match status" value="1"/>
</dbReference>